<sequence length="108" mass="11863">MDKNRASGECKFGLPIFAEPGLSRILIEHGDGRWSICLVRPAVTQQFPNRPVEADCTFTMDSVIETACKAFSSDPSIKDDRESGRKLAAAVIMFSMALGILDEREVKA</sequence>
<dbReference type="AlphaFoldDB" id="I9N899"/>
<dbReference type="EMBL" id="JH719381">
    <property type="protein sequence ID" value="EJB02922.1"/>
    <property type="molecule type" value="Genomic_DNA"/>
</dbReference>
<evidence type="ECO:0000313" key="2">
    <source>
        <dbReference type="Proteomes" id="UP000005092"/>
    </source>
</evidence>
<dbReference type="HOGENOM" id="CLU_2194830_0_0_5"/>
<gene>
    <name evidence="1" type="ORF">Rleg9DRAFT_1737</name>
</gene>
<reference evidence="1 2" key="1">
    <citation type="submission" date="2012-02" db="EMBL/GenBank/DDBJ databases">
        <title>Improved High-Quality Draft Sequence of Rhizobium leguminosarum bv. trifolii WSM597.</title>
        <authorList>
            <consortium name="US DOE Joint Genome Institute"/>
            <person name="Lucas S."/>
            <person name="Han J."/>
            <person name="Lapidus A."/>
            <person name="Cheng J.-F."/>
            <person name="Goodwin L."/>
            <person name="Pitluck S."/>
            <person name="Peters L."/>
            <person name="Ovchinnikova G."/>
            <person name="Held B."/>
            <person name="Detter J.C."/>
            <person name="Han C."/>
            <person name="Tapia R."/>
            <person name="Land M."/>
            <person name="Hauser L."/>
            <person name="Kyrpides N."/>
            <person name="Ivanova N."/>
            <person name="Pagani I."/>
            <person name="Brau L."/>
            <person name="Yates R."/>
            <person name="O'Hara G."/>
            <person name="Rui T."/>
            <person name="Howieson J."/>
            <person name="Reeve W."/>
            <person name="Woyke T."/>
        </authorList>
    </citation>
    <scope>NUCLEOTIDE SEQUENCE [LARGE SCALE GENOMIC DNA]</scope>
    <source>
        <strain evidence="1 2">WSM597</strain>
    </source>
</reference>
<proteinExistence type="predicted"/>
<name>I9N899_RHILT</name>
<evidence type="ECO:0000313" key="1">
    <source>
        <dbReference type="EMBL" id="EJB02922.1"/>
    </source>
</evidence>
<dbReference type="RefSeq" id="WP_003586837.1">
    <property type="nucleotide sequence ID" value="NZ_JH719381.1"/>
</dbReference>
<accession>I9N899</accession>
<dbReference type="Proteomes" id="UP000005092">
    <property type="component" value="Unassembled WGS sequence"/>
</dbReference>
<protein>
    <submittedName>
        <fullName evidence="1">Uncharacterized protein</fullName>
    </submittedName>
</protein>
<organism evidence="1 2">
    <name type="scientific">Rhizobium leguminosarum bv. trifolii WSM597</name>
    <dbReference type="NCBI Taxonomy" id="754764"/>
    <lineage>
        <taxon>Bacteria</taxon>
        <taxon>Pseudomonadati</taxon>
        <taxon>Pseudomonadota</taxon>
        <taxon>Alphaproteobacteria</taxon>
        <taxon>Hyphomicrobiales</taxon>
        <taxon>Rhizobiaceae</taxon>
        <taxon>Rhizobium/Agrobacterium group</taxon>
        <taxon>Rhizobium</taxon>
    </lineage>
</organism>